<dbReference type="AlphaFoldDB" id="A0A4V6N723"/>
<protein>
    <recommendedName>
        <fullName evidence="2">Protein kinase domain-containing protein</fullName>
    </recommendedName>
</protein>
<feature type="compositionally biased region" description="Polar residues" evidence="1">
    <location>
        <begin position="10"/>
        <end position="20"/>
    </location>
</feature>
<dbReference type="STRING" id="92696.A0A4V6N723"/>
<sequence length="708" mass="78305">MTSCDLAPPITSSTSHNDTPLPSGLGGTGDSQIIHWADGLLSSESMSSGAVVLDPPIEDPQILADAVWELVTDDTKPHTTRRKLLRACIKLAFQHDTLPHALILQGVECTDHEARGMGGFADVFDGRYQDMHVALKRFRVFKTAPKSYRDKIKQQFYRESLLWRVAEHAHILPFYGISESVFDIPCMVLPWMDNGNIRFYMDTVKERGEVTESAMAAMLLQIALGLSYLHEQGIVHGDLHGGNILIDEQGNVRLTDFGLSLISEATAGQYASVHGGGAFHFRAPELFDPEEFGLAEARPTSATDMYAFACTCMELCTGSQPFADLGEAQVYQKTLKEERPPRPDSISDAMWSLIMSCWATKPTYRRTAEQAVSVLERIVSPQVSNWLPDGVPKNLLCSRVRTMEKEAMFRGPLADFFYGKLDDGQGVTVKYLRPTHESLSEDQLKARFLHESTIGGSFSHKYILPFIGVAIDVHDGPCLVSPYLTNGKMMKYIRTTQRTRRLDRKQFPAFLNHMLLQIAEAVKYLHNHDVVLGSLRGLNIAVGEDKNIRLMEFGSASFASSKDNYVPYLFRDGNASRWCAPELLEHTSPRPTFASDVYAFGCTCIEAYTGEPPFINVDDDEVPAHVLGGSKPDKPPNMSFALWGLVSCCLNTSPESRPHAGDLVRSLKEMVGRQGEATEERGPRQGVGRGNGGGGRVLGRGQGRGIKK</sequence>
<dbReference type="EMBL" id="RWJN01000377">
    <property type="protein sequence ID" value="TCD62377.1"/>
    <property type="molecule type" value="Genomic_DNA"/>
</dbReference>
<dbReference type="InterPro" id="IPR000719">
    <property type="entry name" value="Prot_kinase_dom"/>
</dbReference>
<evidence type="ECO:0000256" key="1">
    <source>
        <dbReference type="SAM" id="MobiDB-lite"/>
    </source>
</evidence>
<reference evidence="3 4" key="1">
    <citation type="submission" date="2018-11" db="EMBL/GenBank/DDBJ databases">
        <title>Genome assembly of Steccherinum ochraceum LE-BIN_3174, the white-rot fungus of the Steccherinaceae family (The Residual Polyporoid clade, Polyporales, Basidiomycota).</title>
        <authorList>
            <person name="Fedorova T.V."/>
            <person name="Glazunova O.A."/>
            <person name="Landesman E.O."/>
            <person name="Moiseenko K.V."/>
            <person name="Psurtseva N.V."/>
            <person name="Savinova O.S."/>
            <person name="Shakhova N.V."/>
            <person name="Tyazhelova T.V."/>
            <person name="Vasina D.V."/>
        </authorList>
    </citation>
    <scope>NUCLEOTIDE SEQUENCE [LARGE SCALE GENOMIC DNA]</scope>
    <source>
        <strain evidence="3 4">LE-BIN_3174</strain>
    </source>
</reference>
<dbReference type="PROSITE" id="PS50011">
    <property type="entry name" value="PROTEIN_KINASE_DOM"/>
    <property type="match status" value="2"/>
</dbReference>
<feature type="region of interest" description="Disordered" evidence="1">
    <location>
        <begin position="670"/>
        <end position="708"/>
    </location>
</feature>
<dbReference type="Pfam" id="PF07714">
    <property type="entry name" value="PK_Tyr_Ser-Thr"/>
    <property type="match status" value="2"/>
</dbReference>
<feature type="compositionally biased region" description="Basic and acidic residues" evidence="1">
    <location>
        <begin position="670"/>
        <end position="683"/>
    </location>
</feature>
<feature type="domain" description="Protein kinase" evidence="2">
    <location>
        <begin position="109"/>
        <end position="387"/>
    </location>
</feature>
<dbReference type="Gene3D" id="1.10.510.10">
    <property type="entry name" value="Transferase(Phosphotransferase) domain 1"/>
    <property type="match status" value="2"/>
</dbReference>
<comment type="caution">
    <text evidence="3">The sequence shown here is derived from an EMBL/GenBank/DDBJ whole genome shotgun (WGS) entry which is preliminary data.</text>
</comment>
<dbReference type="InterPro" id="IPR051681">
    <property type="entry name" value="Ser/Thr_Kinases-Pseudokinases"/>
</dbReference>
<dbReference type="PANTHER" id="PTHR44329:SF214">
    <property type="entry name" value="PROTEIN KINASE DOMAIN-CONTAINING PROTEIN"/>
    <property type="match status" value="1"/>
</dbReference>
<dbReference type="Proteomes" id="UP000292702">
    <property type="component" value="Unassembled WGS sequence"/>
</dbReference>
<feature type="domain" description="Protein kinase" evidence="2">
    <location>
        <begin position="402"/>
        <end position="671"/>
    </location>
</feature>
<proteinExistence type="predicted"/>
<evidence type="ECO:0000259" key="2">
    <source>
        <dbReference type="PROSITE" id="PS50011"/>
    </source>
</evidence>
<dbReference type="InterPro" id="IPR001245">
    <property type="entry name" value="Ser-Thr/Tyr_kinase_cat_dom"/>
</dbReference>
<dbReference type="PANTHER" id="PTHR44329">
    <property type="entry name" value="SERINE/THREONINE-PROTEIN KINASE TNNI3K-RELATED"/>
    <property type="match status" value="1"/>
</dbReference>
<dbReference type="GO" id="GO:0004674">
    <property type="term" value="F:protein serine/threonine kinase activity"/>
    <property type="evidence" value="ECO:0007669"/>
    <property type="project" value="TreeGrafter"/>
</dbReference>
<organism evidence="3 4">
    <name type="scientific">Steccherinum ochraceum</name>
    <dbReference type="NCBI Taxonomy" id="92696"/>
    <lineage>
        <taxon>Eukaryota</taxon>
        <taxon>Fungi</taxon>
        <taxon>Dikarya</taxon>
        <taxon>Basidiomycota</taxon>
        <taxon>Agaricomycotina</taxon>
        <taxon>Agaricomycetes</taxon>
        <taxon>Polyporales</taxon>
        <taxon>Steccherinaceae</taxon>
        <taxon>Steccherinum</taxon>
    </lineage>
</organism>
<dbReference type="InterPro" id="IPR011009">
    <property type="entry name" value="Kinase-like_dom_sf"/>
</dbReference>
<accession>A0A4V6N723</accession>
<name>A0A4V6N723_9APHY</name>
<dbReference type="SUPFAM" id="SSF56112">
    <property type="entry name" value="Protein kinase-like (PK-like)"/>
    <property type="match status" value="2"/>
</dbReference>
<feature type="compositionally biased region" description="Gly residues" evidence="1">
    <location>
        <begin position="685"/>
        <end position="708"/>
    </location>
</feature>
<feature type="region of interest" description="Disordered" evidence="1">
    <location>
        <begin position="1"/>
        <end position="28"/>
    </location>
</feature>
<dbReference type="OrthoDB" id="4062651at2759"/>
<keyword evidence="4" id="KW-1185">Reference proteome</keyword>
<evidence type="ECO:0000313" key="4">
    <source>
        <dbReference type="Proteomes" id="UP000292702"/>
    </source>
</evidence>
<dbReference type="GO" id="GO:0005524">
    <property type="term" value="F:ATP binding"/>
    <property type="evidence" value="ECO:0007669"/>
    <property type="project" value="InterPro"/>
</dbReference>
<gene>
    <name evidence="3" type="ORF">EIP91_006959</name>
</gene>
<evidence type="ECO:0000313" key="3">
    <source>
        <dbReference type="EMBL" id="TCD62377.1"/>
    </source>
</evidence>